<comment type="caution">
    <text evidence="2">The sequence shown here is derived from an EMBL/GenBank/DDBJ whole genome shotgun (WGS) entry which is preliminary data.</text>
</comment>
<reference evidence="2 3" key="1">
    <citation type="submission" date="2019-10" db="EMBL/GenBank/DDBJ databases">
        <title>Whole genome shotgun sequence of Acrocarpospora pleiomorpha NBRC 16267.</title>
        <authorList>
            <person name="Ichikawa N."/>
            <person name="Kimura A."/>
            <person name="Kitahashi Y."/>
            <person name="Komaki H."/>
            <person name="Oguchi A."/>
        </authorList>
    </citation>
    <scope>NUCLEOTIDE SEQUENCE [LARGE SCALE GENOMIC DNA]</scope>
    <source>
        <strain evidence="2 3">NBRC 16267</strain>
    </source>
</reference>
<keyword evidence="1" id="KW-0472">Membrane</keyword>
<feature type="transmembrane region" description="Helical" evidence="1">
    <location>
        <begin position="94"/>
        <end position="113"/>
    </location>
</feature>
<dbReference type="AlphaFoldDB" id="A0A5M3XQM7"/>
<evidence type="ECO:0000313" key="3">
    <source>
        <dbReference type="Proteomes" id="UP000377595"/>
    </source>
</evidence>
<feature type="transmembrane region" description="Helical" evidence="1">
    <location>
        <begin position="119"/>
        <end position="136"/>
    </location>
</feature>
<feature type="transmembrane region" description="Helical" evidence="1">
    <location>
        <begin position="148"/>
        <end position="168"/>
    </location>
</feature>
<sequence length="294" mass="32172">MFAHSLHGLCVSDGYSAAMPLKVAGIARHAALMVGLVAVLVFVMVRPYLPGAYDAMALPLSLMVQVFGLAGLLLLPVGVPWLIQEVRGKAGRGFALAGMIMGSLVVLAGALAATESVGVSLGVVVLAGWGIVLALWRTRLNGVRVPLYLVVLPVVLVVAQVVLAVPMAEFSRSRVIAGNGQLIDEIEEHKARFGSYPASLLALHQDYKLPVIGVGEYHYALTGSAYNLYFEQPRFLIDNFGTREIVMYNRLDEQIMASHDSWILLWSPEQLKANQGWYEVHDSAVPHWKYFWFD</sequence>
<keyword evidence="3" id="KW-1185">Reference proteome</keyword>
<feature type="transmembrane region" description="Helical" evidence="1">
    <location>
        <begin position="55"/>
        <end position="82"/>
    </location>
</feature>
<gene>
    <name evidence="2" type="ORF">Aple_060490</name>
</gene>
<evidence type="ECO:0000256" key="1">
    <source>
        <dbReference type="SAM" id="Phobius"/>
    </source>
</evidence>
<protein>
    <submittedName>
        <fullName evidence="2">Uncharacterized protein</fullName>
    </submittedName>
</protein>
<organism evidence="2 3">
    <name type="scientific">Acrocarpospora pleiomorpha</name>
    <dbReference type="NCBI Taxonomy" id="90975"/>
    <lineage>
        <taxon>Bacteria</taxon>
        <taxon>Bacillati</taxon>
        <taxon>Actinomycetota</taxon>
        <taxon>Actinomycetes</taxon>
        <taxon>Streptosporangiales</taxon>
        <taxon>Streptosporangiaceae</taxon>
        <taxon>Acrocarpospora</taxon>
    </lineage>
</organism>
<dbReference type="EMBL" id="BLAF01000039">
    <property type="protein sequence ID" value="GES23150.1"/>
    <property type="molecule type" value="Genomic_DNA"/>
</dbReference>
<name>A0A5M3XQM7_9ACTN</name>
<accession>A0A5M3XQM7</accession>
<feature type="transmembrane region" description="Helical" evidence="1">
    <location>
        <begin position="30"/>
        <end position="49"/>
    </location>
</feature>
<keyword evidence="1" id="KW-1133">Transmembrane helix</keyword>
<keyword evidence="1" id="KW-0812">Transmembrane</keyword>
<proteinExistence type="predicted"/>
<dbReference type="Proteomes" id="UP000377595">
    <property type="component" value="Unassembled WGS sequence"/>
</dbReference>
<evidence type="ECO:0000313" key="2">
    <source>
        <dbReference type="EMBL" id="GES23150.1"/>
    </source>
</evidence>